<keyword evidence="2 3" id="KW-0378">Hydrolase</keyword>
<evidence type="ECO:0000256" key="3">
    <source>
        <dbReference type="RuleBase" id="RU003476"/>
    </source>
</evidence>
<dbReference type="Proteomes" id="UP001174050">
    <property type="component" value="Unassembled WGS sequence"/>
</dbReference>
<protein>
    <submittedName>
        <fullName evidence="5">NUDIX domain-containing protein</fullName>
    </submittedName>
</protein>
<dbReference type="InterPro" id="IPR020476">
    <property type="entry name" value="Nudix_hydrolase"/>
</dbReference>
<dbReference type="RefSeq" id="WP_290111409.1">
    <property type="nucleotide sequence ID" value="NZ_JAUEPL010000010.1"/>
</dbReference>
<dbReference type="InterPro" id="IPR015797">
    <property type="entry name" value="NUDIX_hydrolase-like_dom_sf"/>
</dbReference>
<dbReference type="PROSITE" id="PS51462">
    <property type="entry name" value="NUDIX"/>
    <property type="match status" value="1"/>
</dbReference>
<keyword evidence="6" id="KW-1185">Reference proteome</keyword>
<reference evidence="5" key="1">
    <citation type="submission" date="2023-06" db="EMBL/GenBank/DDBJ databases">
        <title>WGS-Sequencing of Streptomyces ficellus isolate 21 collected from sand in Gara Djebilet Iron Mine in Algeria.</title>
        <authorList>
            <person name="Zegers G.P."/>
            <person name="Gomez A."/>
            <person name="Gueddou A."/>
            <person name="Zahara A.F."/>
            <person name="Worth M."/>
            <person name="Sevigny J.L."/>
            <person name="Tisa L."/>
        </authorList>
    </citation>
    <scope>NUCLEOTIDE SEQUENCE</scope>
    <source>
        <strain evidence="5">AS11</strain>
    </source>
</reference>
<name>A0ABT7Z4G3_9ACTN</name>
<comment type="similarity">
    <text evidence="1 3">Belongs to the Nudix hydrolase family.</text>
</comment>
<proteinExistence type="inferred from homology"/>
<dbReference type="PRINTS" id="PR00502">
    <property type="entry name" value="NUDIXFAMILY"/>
</dbReference>
<dbReference type="InterPro" id="IPR000086">
    <property type="entry name" value="NUDIX_hydrolase_dom"/>
</dbReference>
<evidence type="ECO:0000313" key="6">
    <source>
        <dbReference type="Proteomes" id="UP001174050"/>
    </source>
</evidence>
<evidence type="ECO:0000256" key="2">
    <source>
        <dbReference type="ARBA" id="ARBA00022801"/>
    </source>
</evidence>
<gene>
    <name evidence="5" type="ORF">QWM81_09925</name>
</gene>
<feature type="domain" description="Nudix hydrolase" evidence="4">
    <location>
        <begin position="16"/>
        <end position="137"/>
    </location>
</feature>
<dbReference type="PANTHER" id="PTHR43736">
    <property type="entry name" value="ADP-RIBOSE PYROPHOSPHATASE"/>
    <property type="match status" value="1"/>
</dbReference>
<accession>A0ABT7Z4G3</accession>
<dbReference type="PANTHER" id="PTHR43736:SF1">
    <property type="entry name" value="DIHYDRONEOPTERIN TRIPHOSPHATE DIPHOSPHATASE"/>
    <property type="match status" value="1"/>
</dbReference>
<dbReference type="Pfam" id="PF00293">
    <property type="entry name" value="NUDIX"/>
    <property type="match status" value="1"/>
</dbReference>
<evidence type="ECO:0000259" key="4">
    <source>
        <dbReference type="PROSITE" id="PS51462"/>
    </source>
</evidence>
<dbReference type="SUPFAM" id="SSF55811">
    <property type="entry name" value="Nudix"/>
    <property type="match status" value="1"/>
</dbReference>
<comment type="caution">
    <text evidence="5">The sequence shown here is derived from an EMBL/GenBank/DDBJ whole genome shotgun (WGS) entry which is preliminary data.</text>
</comment>
<dbReference type="Gene3D" id="3.90.79.10">
    <property type="entry name" value="Nucleoside Triphosphate Pyrophosphohydrolase"/>
    <property type="match status" value="1"/>
</dbReference>
<dbReference type="EMBL" id="JAUEPL010000010">
    <property type="protein sequence ID" value="MDN3294362.1"/>
    <property type="molecule type" value="Genomic_DNA"/>
</dbReference>
<evidence type="ECO:0000313" key="5">
    <source>
        <dbReference type="EMBL" id="MDN3294362.1"/>
    </source>
</evidence>
<dbReference type="PROSITE" id="PS00893">
    <property type="entry name" value="NUDIX_BOX"/>
    <property type="match status" value="1"/>
</dbReference>
<dbReference type="InterPro" id="IPR020084">
    <property type="entry name" value="NUDIX_hydrolase_CS"/>
</dbReference>
<organism evidence="5 6">
    <name type="scientific">Streptomyces ficellus</name>
    <dbReference type="NCBI Taxonomy" id="1977088"/>
    <lineage>
        <taxon>Bacteria</taxon>
        <taxon>Bacillati</taxon>
        <taxon>Actinomycetota</taxon>
        <taxon>Actinomycetes</taxon>
        <taxon>Kitasatosporales</taxon>
        <taxon>Streptomycetaceae</taxon>
        <taxon>Streptomyces</taxon>
    </lineage>
</organism>
<evidence type="ECO:0000256" key="1">
    <source>
        <dbReference type="ARBA" id="ARBA00005582"/>
    </source>
</evidence>
<sequence length="155" mass="16870">MLLYMSTGSQQHKSTPLHSVSVAGAVVREDGRLLAIRRADNGTWELPGGVLELAESPEEGVAREVWEETGIRVEVDELTGVYKNTARGIVALVFRCKPSGGSERTSAESLAVDWLTPAEIAERMSEVYAVRLLDALDGEGPHVRSHDGRHLLPAR</sequence>